<keyword evidence="7" id="KW-0157">Chromophore</keyword>
<proteinExistence type="predicted"/>
<keyword evidence="2" id="KW-0148">Chlorophyll</keyword>
<feature type="transmembrane region" description="Helical" evidence="10">
    <location>
        <begin position="7"/>
        <end position="29"/>
    </location>
</feature>
<organism evidence="11 12">
    <name type="scientific">Gossypium klotzschianum</name>
    <dbReference type="NCBI Taxonomy" id="34286"/>
    <lineage>
        <taxon>Eukaryota</taxon>
        <taxon>Viridiplantae</taxon>
        <taxon>Streptophyta</taxon>
        <taxon>Embryophyta</taxon>
        <taxon>Tracheophyta</taxon>
        <taxon>Spermatophyta</taxon>
        <taxon>Magnoliopsida</taxon>
        <taxon>eudicotyledons</taxon>
        <taxon>Gunneridae</taxon>
        <taxon>Pentapetalae</taxon>
        <taxon>rosids</taxon>
        <taxon>malvids</taxon>
        <taxon>Malvales</taxon>
        <taxon>Malvaceae</taxon>
        <taxon>Malvoideae</taxon>
        <taxon>Gossypium</taxon>
    </lineage>
</organism>
<dbReference type="Pfam" id="PF00421">
    <property type="entry name" value="PSII"/>
    <property type="match status" value="1"/>
</dbReference>
<dbReference type="OrthoDB" id="1921305at2759"/>
<keyword evidence="6 10" id="KW-1133">Transmembrane helix</keyword>
<evidence type="ECO:0000256" key="2">
    <source>
        <dbReference type="ARBA" id="ARBA00022494"/>
    </source>
</evidence>
<keyword evidence="9" id="KW-0604">Photosystem II</keyword>
<keyword evidence="4" id="KW-0934">Plastid</keyword>
<evidence type="ECO:0000256" key="5">
    <source>
        <dbReference type="ARBA" id="ARBA00022692"/>
    </source>
</evidence>
<evidence type="ECO:0000256" key="8">
    <source>
        <dbReference type="ARBA" id="ARBA00023136"/>
    </source>
</evidence>
<protein>
    <submittedName>
        <fullName evidence="11">Uncharacterized protein</fullName>
    </submittedName>
</protein>
<evidence type="ECO:0000256" key="6">
    <source>
        <dbReference type="ARBA" id="ARBA00022989"/>
    </source>
</evidence>
<dbReference type="AlphaFoldDB" id="A0A7J8VID9"/>
<keyword evidence="12" id="KW-1185">Reference proteome</keyword>
<dbReference type="GO" id="GO:0009767">
    <property type="term" value="P:photosynthetic electron transport chain"/>
    <property type="evidence" value="ECO:0007669"/>
    <property type="project" value="InterPro"/>
</dbReference>
<evidence type="ECO:0000256" key="9">
    <source>
        <dbReference type="ARBA" id="ARBA00023276"/>
    </source>
</evidence>
<evidence type="ECO:0000256" key="4">
    <source>
        <dbReference type="ARBA" id="ARBA00022640"/>
    </source>
</evidence>
<dbReference type="GO" id="GO:0016168">
    <property type="term" value="F:chlorophyll binding"/>
    <property type="evidence" value="ECO:0007669"/>
    <property type="project" value="UniProtKB-KW"/>
</dbReference>
<comment type="subcellular location">
    <subcellularLocation>
        <location evidence="1">Membrane</location>
        <topology evidence="1">Multi-pass membrane protein</topology>
    </subcellularLocation>
</comment>
<evidence type="ECO:0000256" key="10">
    <source>
        <dbReference type="SAM" id="Phobius"/>
    </source>
</evidence>
<dbReference type="GO" id="GO:0009523">
    <property type="term" value="C:photosystem II"/>
    <property type="evidence" value="ECO:0007669"/>
    <property type="project" value="UniProtKB-KW"/>
</dbReference>
<gene>
    <name evidence="11" type="ORF">Goklo_006371</name>
</gene>
<evidence type="ECO:0000256" key="3">
    <source>
        <dbReference type="ARBA" id="ARBA00022531"/>
    </source>
</evidence>
<comment type="caution">
    <text evidence="11">The sequence shown here is derived from an EMBL/GenBank/DDBJ whole genome shotgun (WGS) entry which is preliminary data.</text>
</comment>
<evidence type="ECO:0000313" key="11">
    <source>
        <dbReference type="EMBL" id="MBA0662194.1"/>
    </source>
</evidence>
<name>A0A7J8VID9_9ROSI</name>
<sequence>MGNIKTVLSNSIAAMFFTAFVVAGTMWYGSATTPILVLLGTLSLEINIGVNFLYIVCLLFLKHFQLFW</sequence>
<dbReference type="Proteomes" id="UP000593573">
    <property type="component" value="Unassembled WGS sequence"/>
</dbReference>
<keyword evidence="8 10" id="KW-0472">Membrane</keyword>
<dbReference type="EMBL" id="JABFAB010000010">
    <property type="protein sequence ID" value="MBA0662194.1"/>
    <property type="molecule type" value="Genomic_DNA"/>
</dbReference>
<keyword evidence="5 10" id="KW-0812">Transmembrane</keyword>
<accession>A0A7J8VID9</accession>
<dbReference type="InterPro" id="IPR036001">
    <property type="entry name" value="PS_II_antenna-like_sf"/>
</dbReference>
<feature type="transmembrane region" description="Helical" evidence="10">
    <location>
        <begin position="35"/>
        <end position="61"/>
    </location>
</feature>
<evidence type="ECO:0000313" key="12">
    <source>
        <dbReference type="Proteomes" id="UP000593573"/>
    </source>
</evidence>
<dbReference type="InterPro" id="IPR000932">
    <property type="entry name" value="PS_antenna-like"/>
</dbReference>
<evidence type="ECO:0000256" key="7">
    <source>
        <dbReference type="ARBA" id="ARBA00022991"/>
    </source>
</evidence>
<evidence type="ECO:0000256" key="1">
    <source>
        <dbReference type="ARBA" id="ARBA00004141"/>
    </source>
</evidence>
<keyword evidence="3" id="KW-0602">Photosynthesis</keyword>
<dbReference type="SUPFAM" id="SSF161077">
    <property type="entry name" value="Photosystem II antenna protein-like"/>
    <property type="match status" value="1"/>
</dbReference>
<reference evidence="11 12" key="1">
    <citation type="journal article" date="2019" name="Genome Biol. Evol.">
        <title>Insights into the evolution of the New World diploid cottons (Gossypium, subgenus Houzingenia) based on genome sequencing.</title>
        <authorList>
            <person name="Grover C.E."/>
            <person name="Arick M.A. 2nd"/>
            <person name="Thrash A."/>
            <person name="Conover J.L."/>
            <person name="Sanders W.S."/>
            <person name="Peterson D.G."/>
            <person name="Frelichowski J.E."/>
            <person name="Scheffler J.A."/>
            <person name="Scheffler B.E."/>
            <person name="Wendel J.F."/>
        </authorList>
    </citation>
    <scope>NUCLEOTIDE SEQUENCE [LARGE SCALE GENOMIC DNA]</scope>
    <source>
        <strain evidence="11">57</strain>
        <tissue evidence="11">Leaf</tissue>
    </source>
</reference>